<proteinExistence type="predicted"/>
<name>A0A915EER1_9BILA</name>
<sequence length="478" mass="54677">MTLPVLSSMAESSCRLLQTYLDLANAVQKQTENNPFLIDHQQKPKPALQVPSRGTAAEVEVSKAFKLFDIHQSSHHLYIGKIDLHLFDDSTSEVLPENWNTDNGAIQATLYKLRVDFYPSHQVFSDGQFSERLQWVRYHSPNSCTELATKQLEQHLKVLSSKLELGRRDRFLRLWPQLNSQNVVIRVEDVVIQCVSEQTTKKESLLNMFVQDKQAKNSLPQNVSFFHMEFTTYFFPASSEYEVPPDSTHMVVGPFEFLVDHRSIRWMVYVFENILNAFEAPQVIILLAPSESLVDSRLPIRFLVNLSTIRVSNFILLDDPAVLLPILFRNIDNQSLEFVEKLESSLLNAGVHDKLLQLSQADHKDEGVFKPCSKHNQWFLSIPSFWLSCDFGKSRGGEIGLVNDISLAGCIVQHSDHVAIMLEPQSQVGVTLDHFQFVQLLQVQTKMVALLDQIDLDRQFFAKNLTHLPEKTPWPCFV</sequence>
<dbReference type="WBParaSite" id="jg5102">
    <property type="protein sequence ID" value="jg5102"/>
    <property type="gene ID" value="jg5102"/>
</dbReference>
<dbReference type="PANTHER" id="PTHR22774:SF11">
    <property type="entry name" value="CHOREIN N-TERMINAL DOMAIN-CONTAINING PROTEIN"/>
    <property type="match status" value="1"/>
</dbReference>
<dbReference type="Proteomes" id="UP000887574">
    <property type="component" value="Unplaced"/>
</dbReference>
<keyword evidence="1" id="KW-1185">Reference proteome</keyword>
<organism evidence="1 2">
    <name type="scientific">Ditylenchus dipsaci</name>
    <dbReference type="NCBI Taxonomy" id="166011"/>
    <lineage>
        <taxon>Eukaryota</taxon>
        <taxon>Metazoa</taxon>
        <taxon>Ecdysozoa</taxon>
        <taxon>Nematoda</taxon>
        <taxon>Chromadorea</taxon>
        <taxon>Rhabditida</taxon>
        <taxon>Tylenchina</taxon>
        <taxon>Tylenchomorpha</taxon>
        <taxon>Sphaerularioidea</taxon>
        <taxon>Anguinidae</taxon>
        <taxon>Anguininae</taxon>
        <taxon>Ditylenchus</taxon>
    </lineage>
</organism>
<evidence type="ECO:0000313" key="1">
    <source>
        <dbReference type="Proteomes" id="UP000887574"/>
    </source>
</evidence>
<reference evidence="2" key="1">
    <citation type="submission" date="2022-11" db="UniProtKB">
        <authorList>
            <consortium name="WormBaseParasite"/>
        </authorList>
    </citation>
    <scope>IDENTIFICATION</scope>
</reference>
<protein>
    <submittedName>
        <fullName evidence="2">Uncharacterized protein</fullName>
    </submittedName>
</protein>
<dbReference type="Pfam" id="PF24917">
    <property type="entry name" value="BLTP3A_B"/>
    <property type="match status" value="2"/>
</dbReference>
<dbReference type="PANTHER" id="PTHR22774">
    <property type="entry name" value="CHOREIN N-TERMINAL DOMAIN-CONTAINING PROTEIN"/>
    <property type="match status" value="1"/>
</dbReference>
<accession>A0A915EER1</accession>
<dbReference type="AlphaFoldDB" id="A0A915EER1"/>
<dbReference type="InterPro" id="IPR026728">
    <property type="entry name" value="BLTP3A/B"/>
</dbReference>
<evidence type="ECO:0000313" key="2">
    <source>
        <dbReference type="WBParaSite" id="jg5102"/>
    </source>
</evidence>